<dbReference type="AlphaFoldDB" id="A0A166CFX0"/>
<dbReference type="InterPro" id="IPR038071">
    <property type="entry name" value="UROD/MetE-like_sf"/>
</dbReference>
<dbReference type="OrthoDB" id="7772923at2759"/>
<dbReference type="InterPro" id="IPR002629">
    <property type="entry name" value="Met_Synth_C/arc"/>
</dbReference>
<dbReference type="Gene3D" id="3.20.20.210">
    <property type="match status" value="1"/>
</dbReference>
<dbReference type="STRING" id="1314776.A0A166CFX0"/>
<accession>A0A166CFX0</accession>
<dbReference type="GO" id="GO:0009086">
    <property type="term" value="P:methionine biosynthetic process"/>
    <property type="evidence" value="ECO:0007669"/>
    <property type="project" value="InterPro"/>
</dbReference>
<keyword evidence="3" id="KW-1185">Reference proteome</keyword>
<dbReference type="EMBL" id="KV428084">
    <property type="protein sequence ID" value="KZT37413.1"/>
    <property type="molecule type" value="Genomic_DNA"/>
</dbReference>
<dbReference type="GO" id="GO:0003871">
    <property type="term" value="F:5-methyltetrahydropteroyltriglutamate-homocysteine S-methyltransferase activity"/>
    <property type="evidence" value="ECO:0007669"/>
    <property type="project" value="InterPro"/>
</dbReference>
<evidence type="ECO:0000313" key="3">
    <source>
        <dbReference type="Proteomes" id="UP000076798"/>
    </source>
</evidence>
<dbReference type="PANTHER" id="PTHR43844:SF2">
    <property type="entry name" value="SYNTHASE, VITAMIN-B12 INDEPENDENT, PUTATIVE (AFU_ORTHOLOGUE AFUA_3G12060)-RELATED"/>
    <property type="match status" value="1"/>
</dbReference>
<proteinExistence type="predicted"/>
<protein>
    <submittedName>
        <fullName evidence="2">UROD/MetE-like protein</fullName>
    </submittedName>
</protein>
<dbReference type="SUPFAM" id="SSF51726">
    <property type="entry name" value="UROD/MetE-like"/>
    <property type="match status" value="1"/>
</dbReference>
<reference evidence="2 3" key="1">
    <citation type="journal article" date="2016" name="Mol. Biol. Evol.">
        <title>Comparative Genomics of Early-Diverging Mushroom-Forming Fungi Provides Insights into the Origins of Lignocellulose Decay Capabilities.</title>
        <authorList>
            <person name="Nagy L.G."/>
            <person name="Riley R."/>
            <person name="Tritt A."/>
            <person name="Adam C."/>
            <person name="Daum C."/>
            <person name="Floudas D."/>
            <person name="Sun H."/>
            <person name="Yadav J.S."/>
            <person name="Pangilinan J."/>
            <person name="Larsson K.H."/>
            <person name="Matsuura K."/>
            <person name="Barry K."/>
            <person name="Labutti K."/>
            <person name="Kuo R."/>
            <person name="Ohm R.A."/>
            <person name="Bhattacharya S.S."/>
            <person name="Shirouzu T."/>
            <person name="Yoshinaga Y."/>
            <person name="Martin F.M."/>
            <person name="Grigoriev I.V."/>
            <person name="Hibbett D.S."/>
        </authorList>
    </citation>
    <scope>NUCLEOTIDE SEQUENCE [LARGE SCALE GENOMIC DNA]</scope>
    <source>
        <strain evidence="2 3">HHB10207 ss-3</strain>
    </source>
</reference>
<dbReference type="PANTHER" id="PTHR43844">
    <property type="entry name" value="METHIONINE SYNTHASE"/>
    <property type="match status" value="1"/>
</dbReference>
<dbReference type="GO" id="GO:0008270">
    <property type="term" value="F:zinc ion binding"/>
    <property type="evidence" value="ECO:0007669"/>
    <property type="project" value="InterPro"/>
</dbReference>
<gene>
    <name evidence="2" type="ORF">SISSUDRAFT_1048508</name>
</gene>
<dbReference type="Proteomes" id="UP000076798">
    <property type="component" value="Unassembled WGS sequence"/>
</dbReference>
<evidence type="ECO:0000313" key="2">
    <source>
        <dbReference type="EMBL" id="KZT37413.1"/>
    </source>
</evidence>
<feature type="domain" description="Cobalamin-independent methionine synthase MetE C-terminal/archaeal" evidence="1">
    <location>
        <begin position="179"/>
        <end position="376"/>
    </location>
</feature>
<evidence type="ECO:0000259" key="1">
    <source>
        <dbReference type="Pfam" id="PF01717"/>
    </source>
</evidence>
<name>A0A166CFX0_9AGAM</name>
<dbReference type="Pfam" id="PF01717">
    <property type="entry name" value="Meth_synt_2"/>
    <property type="match status" value="1"/>
</dbReference>
<sequence>MSSQSLHLFPPFRAEHIGSLKRPKILLDQRVAFDKKECTPQELRAVEDQSIQKIVDVQRQAGIKTLTDGEFRRHMFFDGVFDNLEGMTLVPDAPASLFKMYVPDVAGFQVRDFKGADTWICTGKLRRTKPFYVDQFNGLKQFVKPEEVPHIKMTICAPEWFHLRHGEHAYNTEIYKNDADYFADIAKAYREEIADLYAAGCRNIQIDDPLLAYFCAESMLKGMKEEGVDSEALLDTYIKAYNDFLPARPKDMTIGLHLCRGNFKDGRHFSEGGYDRIAVKLFNEIDVDCYYLEYDTARAGTFEPLQFLPPHKSAVLGVISSKLSQLEDISSLKKRIDEAAETMTRGQWKRTKEEALNQLSISPQCGFASHSEGNVISDEVMAKKLKLVSETAKQIWTDA</sequence>
<organism evidence="2 3">
    <name type="scientific">Sistotremastrum suecicum HHB10207 ss-3</name>
    <dbReference type="NCBI Taxonomy" id="1314776"/>
    <lineage>
        <taxon>Eukaryota</taxon>
        <taxon>Fungi</taxon>
        <taxon>Dikarya</taxon>
        <taxon>Basidiomycota</taxon>
        <taxon>Agaricomycotina</taxon>
        <taxon>Agaricomycetes</taxon>
        <taxon>Sistotremastrales</taxon>
        <taxon>Sistotremastraceae</taxon>
        <taxon>Sistotremastrum</taxon>
    </lineage>
</organism>
<dbReference type="CDD" id="cd03311">
    <property type="entry name" value="CIMS_C_terminal_like"/>
    <property type="match status" value="1"/>
</dbReference>